<proteinExistence type="predicted"/>
<name>A0ABZ2RTA2_9BURK</name>
<feature type="transmembrane region" description="Helical" evidence="2">
    <location>
        <begin position="97"/>
        <end position="116"/>
    </location>
</feature>
<feature type="region of interest" description="Disordered" evidence="1">
    <location>
        <begin position="16"/>
        <end position="35"/>
    </location>
</feature>
<keyword evidence="2" id="KW-0812">Transmembrane</keyword>
<keyword evidence="2" id="KW-1133">Transmembrane helix</keyword>
<dbReference type="EMBL" id="CP148753">
    <property type="protein sequence ID" value="WXR71910.1"/>
    <property type="molecule type" value="Genomic_DNA"/>
</dbReference>
<sequence>MVETAATAVPVAGTRIAGADDGDCEDTDMDMPGDNDDFSVPQGESALAAPANARALSALDWAALIAIVAGGLNCGLIAAVDLDVFATILPSAIAIRAVYGLIGLAALRCVVLLFRLGDGAD</sequence>
<evidence type="ECO:0000313" key="4">
    <source>
        <dbReference type="Proteomes" id="UP001456224"/>
    </source>
</evidence>
<evidence type="ECO:0000256" key="1">
    <source>
        <dbReference type="SAM" id="MobiDB-lite"/>
    </source>
</evidence>
<feature type="transmembrane region" description="Helical" evidence="2">
    <location>
        <begin position="61"/>
        <end position="85"/>
    </location>
</feature>
<reference evidence="3 4" key="1">
    <citation type="submission" date="2024-03" db="EMBL/GenBank/DDBJ databases">
        <title>Reference genomes for the five species model microbial community.</title>
        <authorList>
            <person name="Padfield D."/>
        </authorList>
    </citation>
    <scope>NUCLEOTIDE SEQUENCE [LARGE SCALE GENOMIC DNA]</scope>
    <source>
        <strain evidence="3 4">AB1</strain>
    </source>
</reference>
<evidence type="ECO:0000256" key="2">
    <source>
        <dbReference type="SAM" id="Phobius"/>
    </source>
</evidence>
<dbReference type="Proteomes" id="UP001456224">
    <property type="component" value="Chromosome"/>
</dbReference>
<evidence type="ECO:0000313" key="3">
    <source>
        <dbReference type="EMBL" id="WXR71910.1"/>
    </source>
</evidence>
<keyword evidence="4" id="KW-1185">Reference proteome</keyword>
<organism evidence="3 4">
    <name type="scientific">Achromobacter veterisilvae</name>
    <dbReference type="NCBI Taxonomy" id="2069367"/>
    <lineage>
        <taxon>Bacteria</taxon>
        <taxon>Pseudomonadati</taxon>
        <taxon>Pseudomonadota</taxon>
        <taxon>Betaproteobacteria</taxon>
        <taxon>Burkholderiales</taxon>
        <taxon>Alcaligenaceae</taxon>
        <taxon>Achromobacter</taxon>
    </lineage>
</organism>
<dbReference type="Pfam" id="PF04070">
    <property type="entry name" value="DUF378"/>
    <property type="match status" value="1"/>
</dbReference>
<dbReference type="InterPro" id="IPR007211">
    <property type="entry name" value="DUF378"/>
</dbReference>
<protein>
    <submittedName>
        <fullName evidence="3">DUF378 domain-containing protein</fullName>
    </submittedName>
</protein>
<feature type="compositionally biased region" description="Acidic residues" evidence="1">
    <location>
        <begin position="20"/>
        <end position="35"/>
    </location>
</feature>
<keyword evidence="2" id="KW-0472">Membrane</keyword>
<accession>A0ABZ2RTA2</accession>
<gene>
    <name evidence="3" type="ORF">WHX56_19930</name>
</gene>
<dbReference type="RefSeq" id="WP_244235153.1">
    <property type="nucleotide sequence ID" value="NZ_CP148753.1"/>
</dbReference>